<dbReference type="InterPro" id="IPR050194">
    <property type="entry name" value="Glycosyltransferase_grp1"/>
</dbReference>
<dbReference type="GO" id="GO:0016757">
    <property type="term" value="F:glycosyltransferase activity"/>
    <property type="evidence" value="ECO:0007669"/>
    <property type="project" value="TreeGrafter"/>
</dbReference>
<proteinExistence type="predicted"/>
<comment type="caution">
    <text evidence="1">The sequence shown here is derived from an EMBL/GenBank/DDBJ whole genome shotgun (WGS) entry which is preliminary data.</text>
</comment>
<sequence>MRIALLTPMKPPDHPVPSGDRTFARLIRAALEAGGHDVVLPSTLRTWCRTPDDLAAVEAEASAEVGRIADTWLRGLAPDAILTYHNYHKAPDLLGPPLARLFGCPYAIVEASRAEKRARGPWARGFALADRALSIAGALGAVTEHDAAALSAFAPDKVMRVPPFVDVAPFRASAGRVPETLACAAMLRPGRKADSVRVLADAYARIRAARPGATLTLAGEGPERDALEPLFPPGTFCGLLDQEALADLFARSSLFVWPAIDEPFGFAFLEAQAAGLPVVGGRSPGVVDIVRDGETGILVDPGDPDAIAGAVLSLLDDPARLAAMSRNAAAFAAANDLAAGLSRLTELMKRAAMVGARP</sequence>
<accession>A0A8B2NJ59</accession>
<name>A0A8B2NJ59_9HYPH</name>
<dbReference type="EMBL" id="QHHQ01000005">
    <property type="protein sequence ID" value="RAH99415.1"/>
    <property type="molecule type" value="Genomic_DNA"/>
</dbReference>
<dbReference type="PANTHER" id="PTHR45947">
    <property type="entry name" value="SULFOQUINOVOSYL TRANSFERASE SQD2"/>
    <property type="match status" value="1"/>
</dbReference>
<gene>
    <name evidence="1" type="ORF">DLJ53_23105</name>
</gene>
<evidence type="ECO:0000313" key="1">
    <source>
        <dbReference type="EMBL" id="RAH99415.1"/>
    </source>
</evidence>
<evidence type="ECO:0000313" key="2">
    <source>
        <dbReference type="Proteomes" id="UP000249590"/>
    </source>
</evidence>
<dbReference type="PANTHER" id="PTHR45947:SF3">
    <property type="entry name" value="SULFOQUINOVOSYL TRANSFERASE SQD2"/>
    <property type="match status" value="1"/>
</dbReference>
<organism evidence="1 2">
    <name type="scientific">Acuticoccus sediminis</name>
    <dbReference type="NCBI Taxonomy" id="2184697"/>
    <lineage>
        <taxon>Bacteria</taxon>
        <taxon>Pseudomonadati</taxon>
        <taxon>Pseudomonadota</taxon>
        <taxon>Alphaproteobacteria</taxon>
        <taxon>Hyphomicrobiales</taxon>
        <taxon>Amorphaceae</taxon>
        <taxon>Acuticoccus</taxon>
    </lineage>
</organism>
<keyword evidence="2" id="KW-1185">Reference proteome</keyword>
<dbReference type="OrthoDB" id="5443996at2"/>
<keyword evidence="1" id="KW-0808">Transferase</keyword>
<dbReference type="CDD" id="cd03801">
    <property type="entry name" value="GT4_PimA-like"/>
    <property type="match status" value="1"/>
</dbReference>
<dbReference type="Pfam" id="PF13692">
    <property type="entry name" value="Glyco_trans_1_4"/>
    <property type="match status" value="1"/>
</dbReference>
<dbReference type="RefSeq" id="WP_111349600.1">
    <property type="nucleotide sequence ID" value="NZ_QHHQ01000005.1"/>
</dbReference>
<protein>
    <submittedName>
        <fullName evidence="1">Glycosyl transferase</fullName>
    </submittedName>
</protein>
<reference evidence="1 2" key="1">
    <citation type="submission" date="2018-05" db="EMBL/GenBank/DDBJ databases">
        <title>Acuticoccus sediminis sp. nov., isolated from deep-sea sediment of Indian Ocean.</title>
        <authorList>
            <person name="Liu X."/>
            <person name="Lai Q."/>
            <person name="Du Y."/>
            <person name="Sun F."/>
            <person name="Zhang X."/>
            <person name="Wang S."/>
            <person name="Shao Z."/>
        </authorList>
    </citation>
    <scope>NUCLEOTIDE SEQUENCE [LARGE SCALE GENOMIC DNA]</scope>
    <source>
        <strain evidence="1 2">PTG4-2</strain>
    </source>
</reference>
<dbReference type="Gene3D" id="3.40.50.2000">
    <property type="entry name" value="Glycogen Phosphorylase B"/>
    <property type="match status" value="2"/>
</dbReference>
<dbReference type="SUPFAM" id="SSF53756">
    <property type="entry name" value="UDP-Glycosyltransferase/glycogen phosphorylase"/>
    <property type="match status" value="1"/>
</dbReference>
<dbReference type="Proteomes" id="UP000249590">
    <property type="component" value="Unassembled WGS sequence"/>
</dbReference>
<dbReference type="AlphaFoldDB" id="A0A8B2NJ59"/>